<sequence length="367" mass="41081">MTTCLTAGNTVTGKTFSRSAGFRSPQVTRPSDRRRTRLDVYCRPRTRHAHTLSSPVGGRGGGGAANTGGAGGETLNRPVRPTVRGTHYARCIVRRCTMGIRSVHSVGGRARWSSTEPVRCRPTRTRSSVYNCWAAVAVDGETRGGGEGEGGGGHAVQTHKTYASVRTCRIGSDDILYHCSSGTTSIGMSCGDIRTASENVELKRIPTTFELFDFVNRGCYRIILFHDNGFGKYRGDLNILNGPTVQVGYSFEKQKDEHVDESSCIHSISQWYRTPEVDRILRVHYVPSFLDPERSDEYIDFTMMCVITSQNNASISNIGGGFRWQSEYPWCIIEFKKKKREKQKKVTEKREFLRKTNFRPNSLELKI</sequence>
<comment type="caution">
    <text evidence="2">The sequence shown here is derived from an EMBL/GenBank/DDBJ whole genome shotgun (WGS) entry which is preliminary data.</text>
</comment>
<dbReference type="OrthoDB" id="6361347at2759"/>
<accession>A0A6G0XZ97</accession>
<feature type="compositionally biased region" description="Gly residues" evidence="1">
    <location>
        <begin position="57"/>
        <end position="72"/>
    </location>
</feature>
<name>A0A6G0XZ97_APHCR</name>
<evidence type="ECO:0000313" key="2">
    <source>
        <dbReference type="EMBL" id="KAF0746061.1"/>
    </source>
</evidence>
<proteinExistence type="predicted"/>
<evidence type="ECO:0000256" key="1">
    <source>
        <dbReference type="SAM" id="MobiDB-lite"/>
    </source>
</evidence>
<protein>
    <submittedName>
        <fullName evidence="2">Uncharacterized protein</fullName>
    </submittedName>
</protein>
<dbReference type="Proteomes" id="UP000478052">
    <property type="component" value="Unassembled WGS sequence"/>
</dbReference>
<gene>
    <name evidence="2" type="ORF">FWK35_00017185</name>
</gene>
<organism evidence="2 3">
    <name type="scientific">Aphis craccivora</name>
    <name type="common">Cowpea aphid</name>
    <dbReference type="NCBI Taxonomy" id="307492"/>
    <lineage>
        <taxon>Eukaryota</taxon>
        <taxon>Metazoa</taxon>
        <taxon>Ecdysozoa</taxon>
        <taxon>Arthropoda</taxon>
        <taxon>Hexapoda</taxon>
        <taxon>Insecta</taxon>
        <taxon>Pterygota</taxon>
        <taxon>Neoptera</taxon>
        <taxon>Paraneoptera</taxon>
        <taxon>Hemiptera</taxon>
        <taxon>Sternorrhyncha</taxon>
        <taxon>Aphidomorpha</taxon>
        <taxon>Aphidoidea</taxon>
        <taxon>Aphididae</taxon>
        <taxon>Aphidini</taxon>
        <taxon>Aphis</taxon>
        <taxon>Aphis</taxon>
    </lineage>
</organism>
<keyword evidence="3" id="KW-1185">Reference proteome</keyword>
<dbReference type="AlphaFoldDB" id="A0A6G0XZ97"/>
<feature type="region of interest" description="Disordered" evidence="1">
    <location>
        <begin position="47"/>
        <end position="80"/>
    </location>
</feature>
<evidence type="ECO:0000313" key="3">
    <source>
        <dbReference type="Proteomes" id="UP000478052"/>
    </source>
</evidence>
<reference evidence="2 3" key="1">
    <citation type="submission" date="2019-08" db="EMBL/GenBank/DDBJ databases">
        <title>Whole genome of Aphis craccivora.</title>
        <authorList>
            <person name="Voronova N.V."/>
            <person name="Shulinski R.S."/>
            <person name="Bandarenka Y.V."/>
            <person name="Zhorov D.G."/>
            <person name="Warner D."/>
        </authorList>
    </citation>
    <scope>NUCLEOTIDE SEQUENCE [LARGE SCALE GENOMIC DNA]</scope>
    <source>
        <strain evidence="2">180601</strain>
        <tissue evidence="2">Whole Body</tissue>
    </source>
</reference>
<dbReference type="EMBL" id="VUJU01007340">
    <property type="protein sequence ID" value="KAF0746061.1"/>
    <property type="molecule type" value="Genomic_DNA"/>
</dbReference>